<evidence type="ECO:0000256" key="3">
    <source>
        <dbReference type="ARBA" id="ARBA00022617"/>
    </source>
</evidence>
<comment type="cofactor">
    <cofactor evidence="1 8">
        <name>heme</name>
        <dbReference type="ChEBI" id="CHEBI:30413"/>
    </cofactor>
</comment>
<dbReference type="PROSITE" id="PS00086">
    <property type="entry name" value="CYTOCHROME_P450"/>
    <property type="match status" value="1"/>
</dbReference>
<dbReference type="PRINTS" id="PR00464">
    <property type="entry name" value="EP450II"/>
</dbReference>
<dbReference type="AlphaFoldDB" id="A0A2B7XXK8"/>
<dbReference type="PRINTS" id="PR00385">
    <property type="entry name" value="P450"/>
</dbReference>
<evidence type="ECO:0000256" key="9">
    <source>
        <dbReference type="RuleBase" id="RU000461"/>
    </source>
</evidence>
<evidence type="ECO:0000256" key="6">
    <source>
        <dbReference type="ARBA" id="ARBA00023004"/>
    </source>
</evidence>
<keyword evidence="4 8" id="KW-0479">Metal-binding</keyword>
<comment type="caution">
    <text evidence="11">The sequence shown here is derived from an EMBL/GenBank/DDBJ whole genome shotgun (WGS) entry which is preliminary data.</text>
</comment>
<organism evidence="11 12">
    <name type="scientific">Helicocarpus griseus UAMH5409</name>
    <dbReference type="NCBI Taxonomy" id="1447875"/>
    <lineage>
        <taxon>Eukaryota</taxon>
        <taxon>Fungi</taxon>
        <taxon>Dikarya</taxon>
        <taxon>Ascomycota</taxon>
        <taxon>Pezizomycotina</taxon>
        <taxon>Eurotiomycetes</taxon>
        <taxon>Eurotiomycetidae</taxon>
        <taxon>Onygenales</taxon>
        <taxon>Ajellomycetaceae</taxon>
        <taxon>Helicocarpus</taxon>
    </lineage>
</organism>
<dbReference type="GO" id="GO:0020037">
    <property type="term" value="F:heme binding"/>
    <property type="evidence" value="ECO:0007669"/>
    <property type="project" value="InterPro"/>
</dbReference>
<dbReference type="EMBL" id="PDNB01000048">
    <property type="protein sequence ID" value="PGH13217.1"/>
    <property type="molecule type" value="Genomic_DNA"/>
</dbReference>
<name>A0A2B7XXK8_9EURO</name>
<dbReference type="PANTHER" id="PTHR24287:SF5">
    <property type="entry name" value="P450, PUTATIVE (EUROFUNG)-RELATED"/>
    <property type="match status" value="1"/>
</dbReference>
<dbReference type="InterPro" id="IPR001128">
    <property type="entry name" value="Cyt_P450"/>
</dbReference>
<dbReference type="SUPFAM" id="SSF48264">
    <property type="entry name" value="Cytochrome P450"/>
    <property type="match status" value="1"/>
</dbReference>
<keyword evidence="6 8" id="KW-0408">Iron</keyword>
<keyword evidence="12" id="KW-1185">Reference proteome</keyword>
<dbReference type="InterPro" id="IPR036396">
    <property type="entry name" value="Cyt_P450_sf"/>
</dbReference>
<keyword evidence="7 9" id="KW-0503">Monooxygenase</keyword>
<dbReference type="Gene3D" id="1.10.630.10">
    <property type="entry name" value="Cytochrome P450"/>
    <property type="match status" value="1"/>
</dbReference>
<feature type="region of interest" description="Disordered" evidence="10">
    <location>
        <begin position="430"/>
        <end position="484"/>
    </location>
</feature>
<dbReference type="PRINTS" id="PR01239">
    <property type="entry name" value="EP450IICYP52"/>
</dbReference>
<dbReference type="Pfam" id="PF00067">
    <property type="entry name" value="p450"/>
    <property type="match status" value="1"/>
</dbReference>
<evidence type="ECO:0000256" key="2">
    <source>
        <dbReference type="ARBA" id="ARBA00010617"/>
    </source>
</evidence>
<keyword evidence="3 8" id="KW-0349">Heme</keyword>
<dbReference type="InterPro" id="IPR017972">
    <property type="entry name" value="Cyt_P450_CS"/>
</dbReference>
<dbReference type="Proteomes" id="UP000223968">
    <property type="component" value="Unassembled WGS sequence"/>
</dbReference>
<dbReference type="PANTHER" id="PTHR24287">
    <property type="entry name" value="P450, PUTATIVE (EUROFUNG)-RELATED"/>
    <property type="match status" value="1"/>
</dbReference>
<dbReference type="CDD" id="cd11063">
    <property type="entry name" value="CYP52"/>
    <property type="match status" value="1"/>
</dbReference>
<evidence type="ECO:0000256" key="4">
    <source>
        <dbReference type="ARBA" id="ARBA00022723"/>
    </source>
</evidence>
<feature type="binding site" description="axial binding residue" evidence="8">
    <location>
        <position position="501"/>
    </location>
    <ligand>
        <name>heme</name>
        <dbReference type="ChEBI" id="CHEBI:30413"/>
    </ligand>
    <ligandPart>
        <name>Fe</name>
        <dbReference type="ChEBI" id="CHEBI:18248"/>
    </ligandPart>
</feature>
<feature type="compositionally biased region" description="Basic and acidic residues" evidence="10">
    <location>
        <begin position="444"/>
        <end position="462"/>
    </location>
</feature>
<evidence type="ECO:0000256" key="5">
    <source>
        <dbReference type="ARBA" id="ARBA00023002"/>
    </source>
</evidence>
<accession>A0A2B7XXK8</accession>
<dbReference type="STRING" id="1447875.A0A2B7XXK8"/>
<dbReference type="InterPro" id="IPR002402">
    <property type="entry name" value="Cyt_P450_E_grp-II"/>
</dbReference>
<keyword evidence="5 9" id="KW-0560">Oxidoreductase</keyword>
<evidence type="ECO:0000313" key="11">
    <source>
        <dbReference type="EMBL" id="PGH13217.1"/>
    </source>
</evidence>
<dbReference type="GO" id="GO:0005506">
    <property type="term" value="F:iron ion binding"/>
    <property type="evidence" value="ECO:0007669"/>
    <property type="project" value="InterPro"/>
</dbReference>
<dbReference type="OrthoDB" id="1470350at2759"/>
<sequence>MENITIELVKVLKTDVPVFTSLSSKIVGCILLCATVRYLWNRIFSGSSGAKTSAIPRVRTRLPFGIDYITRGIVYNSRNQSLLFWEELFDTHSPFRTVEIKLGPQTVIATWDPENVKALLTTQFWEYGKGERFHAEWKAFLGDAIFTTDGDKWHSSRSLIRPMFTRERVSDLSTFERHVQKMLAIMNSPELQGQPVNVSDFCLRLTMDIATDFLLGKSVNSLANPADKFSAAFADVQRIQSWITMAGPIQGFLPKKAYREGLKTINSFIEPFIMRTLALQQDNIEKMEELGKGYNFLEGLATFTRDPKIIRDQLISVLLAARDTTAATLSWTFYELSGRPDVVKILREEILKVVGPDASPTYTDLKNMRYLQAILKETLRLYPAVPFNMRVALTDTTLPRGGGPEGELPVHIKKDTLIAYSPLYMQRRGDLYPSDSKTPFPDPGKYEPKRWLAPDSRSKEGPFDGGLGQDENNDMTSTSSGKPWTPTPWTYIPFNGGPRICLGQQFALAEMGYTLVRLFQKYSHLERHMKQEDCGVMRANIVLTPAHRVMLVFQK</sequence>
<dbReference type="GO" id="GO:0016712">
    <property type="term" value="F:oxidoreductase activity, acting on paired donors, with incorporation or reduction of molecular oxygen, reduced flavin or flavoprotein as one donor, and incorporation of one atom of oxygen"/>
    <property type="evidence" value="ECO:0007669"/>
    <property type="project" value="InterPro"/>
</dbReference>
<dbReference type="InterPro" id="IPR002974">
    <property type="entry name" value="Cyt_P450_E_CYP52_ascomycetes"/>
</dbReference>
<evidence type="ECO:0000256" key="10">
    <source>
        <dbReference type="SAM" id="MobiDB-lite"/>
    </source>
</evidence>
<evidence type="ECO:0000256" key="1">
    <source>
        <dbReference type="ARBA" id="ARBA00001971"/>
    </source>
</evidence>
<evidence type="ECO:0008006" key="13">
    <source>
        <dbReference type="Google" id="ProtNLM"/>
    </source>
</evidence>
<gene>
    <name evidence="11" type="ORF">AJ79_03775</name>
</gene>
<evidence type="ECO:0000256" key="8">
    <source>
        <dbReference type="PIRSR" id="PIRSR602402-1"/>
    </source>
</evidence>
<dbReference type="InterPro" id="IPR047146">
    <property type="entry name" value="Cyt_P450_E_CYP52_fungi"/>
</dbReference>
<protein>
    <recommendedName>
        <fullName evidence="13">Cytochrome P450 alkane hydroxylase</fullName>
    </recommendedName>
</protein>
<evidence type="ECO:0000256" key="7">
    <source>
        <dbReference type="ARBA" id="ARBA00023033"/>
    </source>
</evidence>
<reference evidence="11 12" key="1">
    <citation type="submission" date="2017-10" db="EMBL/GenBank/DDBJ databases">
        <title>Comparative genomics in systemic dimorphic fungi from Ajellomycetaceae.</title>
        <authorList>
            <person name="Munoz J.F."/>
            <person name="Mcewen J.G."/>
            <person name="Clay O.K."/>
            <person name="Cuomo C.A."/>
        </authorList>
    </citation>
    <scope>NUCLEOTIDE SEQUENCE [LARGE SCALE GENOMIC DNA]</scope>
    <source>
        <strain evidence="11 12">UAMH5409</strain>
    </source>
</reference>
<proteinExistence type="inferred from homology"/>
<comment type="similarity">
    <text evidence="2 9">Belongs to the cytochrome P450 family.</text>
</comment>
<evidence type="ECO:0000313" key="12">
    <source>
        <dbReference type="Proteomes" id="UP000223968"/>
    </source>
</evidence>